<proteinExistence type="predicted"/>
<dbReference type="EMBL" id="KV449787">
    <property type="protein sequence ID" value="OAX30905.1"/>
    <property type="molecule type" value="Genomic_DNA"/>
</dbReference>
<gene>
    <name evidence="1" type="ORF">K503DRAFT_806581</name>
</gene>
<accession>A0A1B7ME85</accession>
<dbReference type="AlphaFoldDB" id="A0A1B7ME85"/>
<reference evidence="1 2" key="1">
    <citation type="submission" date="2016-06" db="EMBL/GenBank/DDBJ databases">
        <title>Comparative genomics of the ectomycorrhizal sister species Rhizopogon vinicolor and Rhizopogon vesiculosus (Basidiomycota: Boletales) reveals a divergence of the mating type B locus.</title>
        <authorList>
            <consortium name="DOE Joint Genome Institute"/>
            <person name="Mujic A.B."/>
            <person name="Kuo A."/>
            <person name="Tritt A."/>
            <person name="Lipzen A."/>
            <person name="Chen C."/>
            <person name="Johnson J."/>
            <person name="Sharma A."/>
            <person name="Barry K."/>
            <person name="Grigoriev I.V."/>
            <person name="Spatafora J.W."/>
        </authorList>
    </citation>
    <scope>NUCLEOTIDE SEQUENCE [LARGE SCALE GENOMIC DNA]</scope>
    <source>
        <strain evidence="1 2">AM-OR11-026</strain>
    </source>
</reference>
<dbReference type="OrthoDB" id="2652344at2759"/>
<dbReference type="Proteomes" id="UP000092154">
    <property type="component" value="Unassembled WGS sequence"/>
</dbReference>
<evidence type="ECO:0000313" key="1">
    <source>
        <dbReference type="EMBL" id="OAX30905.1"/>
    </source>
</evidence>
<dbReference type="STRING" id="1314800.A0A1B7ME85"/>
<dbReference type="InParanoid" id="A0A1B7ME85"/>
<name>A0A1B7ME85_9AGAM</name>
<protein>
    <submittedName>
        <fullName evidence="1">Uncharacterized protein</fullName>
    </submittedName>
</protein>
<keyword evidence="2" id="KW-1185">Reference proteome</keyword>
<organism evidence="1 2">
    <name type="scientific">Rhizopogon vinicolor AM-OR11-026</name>
    <dbReference type="NCBI Taxonomy" id="1314800"/>
    <lineage>
        <taxon>Eukaryota</taxon>
        <taxon>Fungi</taxon>
        <taxon>Dikarya</taxon>
        <taxon>Basidiomycota</taxon>
        <taxon>Agaricomycotina</taxon>
        <taxon>Agaricomycetes</taxon>
        <taxon>Agaricomycetidae</taxon>
        <taxon>Boletales</taxon>
        <taxon>Suillineae</taxon>
        <taxon>Rhizopogonaceae</taxon>
        <taxon>Rhizopogon</taxon>
    </lineage>
</organism>
<sequence>MARTKQTARKATGGLAPRVTLQLDHNNGSSEQMVEMEVCEPFEHNNFCIICQDGFVLFLCNDCLRVMCKECMEIPSGHMATVIEDDVVFKCLCCHIAGQKNGTNYSPYQGFYRNGEALFQPFLPVRATLETLLVSQISSASVLFLHLVVIGYDATGGPFHLVHQFLTPYFPFGGFEYHEVHFDVSNESKVEKYQASANKLLKSLLAKGTWTRVVIAMTNHTNNDLGDLYLGYEGKTKEYVAARVDEFFGIILPPWQVLIDHATESYLWLLCCGSIIDNAETFSHLQVSILQ</sequence>
<evidence type="ECO:0000313" key="2">
    <source>
        <dbReference type="Proteomes" id="UP000092154"/>
    </source>
</evidence>